<evidence type="ECO:0000313" key="1">
    <source>
        <dbReference type="EMBL" id="KAF3558845.1"/>
    </source>
</evidence>
<proteinExistence type="predicted"/>
<evidence type="ECO:0000313" key="2">
    <source>
        <dbReference type="Proteomes" id="UP000712600"/>
    </source>
</evidence>
<name>A0A8S9R6Z1_BRACR</name>
<protein>
    <submittedName>
        <fullName evidence="1">Uncharacterized protein</fullName>
    </submittedName>
</protein>
<dbReference type="EMBL" id="QGKX02000996">
    <property type="protein sequence ID" value="KAF3558845.1"/>
    <property type="molecule type" value="Genomic_DNA"/>
</dbReference>
<comment type="caution">
    <text evidence="1">The sequence shown here is derived from an EMBL/GenBank/DDBJ whole genome shotgun (WGS) entry which is preliminary data.</text>
</comment>
<sequence length="196" mass="22710">MQNLVIQIPTMKTKNKYNNKECHDLVSKTDFSYNFTIVESFIVAMLQESLTLEAESLIEKTRWDYKSWIVALKGRNMCFVAYWCALILAFHPLKCRRWLMNWETIQIKSVVAVSKVTSSLKERISLSLQREYDTCFSLAAGDVDYATLGWLLSLLINSQKEILDAFTSHQKKMIEALLDLQTKIAKNDEVKSLRRA</sequence>
<organism evidence="1 2">
    <name type="scientific">Brassica cretica</name>
    <name type="common">Mustard</name>
    <dbReference type="NCBI Taxonomy" id="69181"/>
    <lineage>
        <taxon>Eukaryota</taxon>
        <taxon>Viridiplantae</taxon>
        <taxon>Streptophyta</taxon>
        <taxon>Embryophyta</taxon>
        <taxon>Tracheophyta</taxon>
        <taxon>Spermatophyta</taxon>
        <taxon>Magnoliopsida</taxon>
        <taxon>eudicotyledons</taxon>
        <taxon>Gunneridae</taxon>
        <taxon>Pentapetalae</taxon>
        <taxon>rosids</taxon>
        <taxon>malvids</taxon>
        <taxon>Brassicales</taxon>
        <taxon>Brassicaceae</taxon>
        <taxon>Brassiceae</taxon>
        <taxon>Brassica</taxon>
    </lineage>
</organism>
<reference evidence="1" key="1">
    <citation type="submission" date="2019-12" db="EMBL/GenBank/DDBJ databases">
        <title>Genome sequencing and annotation of Brassica cretica.</title>
        <authorList>
            <person name="Studholme D.J."/>
            <person name="Sarris P."/>
        </authorList>
    </citation>
    <scope>NUCLEOTIDE SEQUENCE</scope>
    <source>
        <strain evidence="1">PFS-109/04</strain>
        <tissue evidence="1">Leaf</tissue>
    </source>
</reference>
<gene>
    <name evidence="1" type="ORF">F2Q69_00017869</name>
</gene>
<dbReference type="AlphaFoldDB" id="A0A8S9R6Z1"/>
<dbReference type="Proteomes" id="UP000712600">
    <property type="component" value="Unassembled WGS sequence"/>
</dbReference>
<accession>A0A8S9R6Z1</accession>